<dbReference type="Proteomes" id="UP000002534">
    <property type="component" value="Chromosome"/>
</dbReference>
<evidence type="ECO:0000256" key="5">
    <source>
        <dbReference type="PROSITE-ProRule" id="PRU01248"/>
    </source>
</evidence>
<evidence type="ECO:0000259" key="7">
    <source>
        <dbReference type="PROSITE" id="PS51900"/>
    </source>
</evidence>
<gene>
    <name evidence="8" type="ordered locus">Pcar_2645</name>
</gene>
<dbReference type="Gene3D" id="1.10.443.10">
    <property type="entry name" value="Intergrase catalytic core"/>
    <property type="match status" value="1"/>
</dbReference>
<keyword evidence="9" id="KW-1185">Reference proteome</keyword>
<evidence type="ECO:0000259" key="6">
    <source>
        <dbReference type="PROSITE" id="PS51898"/>
    </source>
</evidence>
<dbReference type="InterPro" id="IPR044068">
    <property type="entry name" value="CB"/>
</dbReference>
<evidence type="ECO:0000256" key="3">
    <source>
        <dbReference type="ARBA" id="ARBA00023125"/>
    </source>
</evidence>
<dbReference type="InterPro" id="IPR011946">
    <property type="entry name" value="Integrase_integron-type"/>
</dbReference>
<dbReference type="EMBL" id="CP000142">
    <property type="protein sequence ID" value="AFR67628.1"/>
    <property type="molecule type" value="Genomic_DNA"/>
</dbReference>
<dbReference type="InterPro" id="IPR013762">
    <property type="entry name" value="Integrase-like_cat_sf"/>
</dbReference>
<evidence type="ECO:0000256" key="2">
    <source>
        <dbReference type="ARBA" id="ARBA00022908"/>
    </source>
</evidence>
<keyword evidence="3 5" id="KW-0238">DNA-binding</keyword>
<feature type="domain" description="Tyr recombinase" evidence="6">
    <location>
        <begin position="110"/>
        <end position="323"/>
    </location>
</feature>
<dbReference type="PROSITE" id="PS51898">
    <property type="entry name" value="TYR_RECOMBINASE"/>
    <property type="match status" value="1"/>
</dbReference>
<keyword evidence="2" id="KW-0229">DNA integration</keyword>
<dbReference type="GO" id="GO:0015074">
    <property type="term" value="P:DNA integration"/>
    <property type="evidence" value="ECO:0007669"/>
    <property type="project" value="UniProtKB-KW"/>
</dbReference>
<dbReference type="STRING" id="338963.Pcar_2645"/>
<reference evidence="9" key="1">
    <citation type="submission" date="2005-10" db="EMBL/GenBank/DDBJ databases">
        <title>Complete sequence of Pelobacter carbinolicus DSM 2380.</title>
        <authorList>
            <person name="Copeland A."/>
            <person name="Lucas S."/>
            <person name="Lapidus A."/>
            <person name="Barry K."/>
            <person name="Detter J.C."/>
            <person name="Glavina T."/>
            <person name="Hammon N."/>
            <person name="Israni S."/>
            <person name="Pitluck S."/>
            <person name="Chertkov O."/>
            <person name="Schmutz J."/>
            <person name="Larimer F."/>
            <person name="Land M."/>
            <person name="Kyrpides N."/>
            <person name="Ivanova N."/>
            <person name="Richardson P."/>
        </authorList>
    </citation>
    <scope>NUCLEOTIDE SEQUENCE [LARGE SCALE GENOMIC DNA]</scope>
    <source>
        <strain evidence="9">DSM 2380 / NBRC 103641 / GraBd1</strain>
    </source>
</reference>
<dbReference type="PANTHER" id="PTHR30349:SF64">
    <property type="entry name" value="PROPHAGE INTEGRASE INTD-RELATED"/>
    <property type="match status" value="1"/>
</dbReference>
<feature type="domain" description="Core-binding (CB)" evidence="7">
    <location>
        <begin position="9"/>
        <end position="92"/>
    </location>
</feature>
<name>J9U3Y0_SYNC1</name>
<dbReference type="NCBIfam" id="TIGR02249">
    <property type="entry name" value="integrase_gron"/>
    <property type="match status" value="1"/>
</dbReference>
<dbReference type="InterPro" id="IPR011010">
    <property type="entry name" value="DNA_brk_join_enz"/>
</dbReference>
<dbReference type="PROSITE" id="PS51900">
    <property type="entry name" value="CB"/>
    <property type="match status" value="1"/>
</dbReference>
<dbReference type="SUPFAM" id="SSF56349">
    <property type="entry name" value="DNA breaking-rejoining enzymes"/>
    <property type="match status" value="1"/>
</dbReference>
<dbReference type="GO" id="GO:0006310">
    <property type="term" value="P:DNA recombination"/>
    <property type="evidence" value="ECO:0007669"/>
    <property type="project" value="UniProtKB-KW"/>
</dbReference>
<evidence type="ECO:0000256" key="1">
    <source>
        <dbReference type="ARBA" id="ARBA00008857"/>
    </source>
</evidence>
<dbReference type="InterPro" id="IPR002104">
    <property type="entry name" value="Integrase_catalytic"/>
</dbReference>
<keyword evidence="4" id="KW-0233">DNA recombination</keyword>
<dbReference type="KEGG" id="pca:Pcar_2645"/>
<accession>J9U3Y0</accession>
<dbReference type="Pfam" id="PF00589">
    <property type="entry name" value="Phage_integrase"/>
    <property type="match status" value="1"/>
</dbReference>
<dbReference type="GO" id="GO:0003677">
    <property type="term" value="F:DNA binding"/>
    <property type="evidence" value="ECO:0007669"/>
    <property type="project" value="UniProtKB-UniRule"/>
</dbReference>
<dbReference type="InterPro" id="IPR010998">
    <property type="entry name" value="Integrase_recombinase_N"/>
</dbReference>
<evidence type="ECO:0000313" key="9">
    <source>
        <dbReference type="Proteomes" id="UP000002534"/>
    </source>
</evidence>
<dbReference type="Gene3D" id="1.10.150.130">
    <property type="match status" value="1"/>
</dbReference>
<evidence type="ECO:0000256" key="4">
    <source>
        <dbReference type="ARBA" id="ARBA00023172"/>
    </source>
</evidence>
<organism evidence="8 9">
    <name type="scientific">Syntrophotalea carbinolica (strain DSM 2380 / NBRC 103641 / GraBd1)</name>
    <name type="common">Pelobacter carbinolicus</name>
    <dbReference type="NCBI Taxonomy" id="338963"/>
    <lineage>
        <taxon>Bacteria</taxon>
        <taxon>Pseudomonadati</taxon>
        <taxon>Thermodesulfobacteriota</taxon>
        <taxon>Desulfuromonadia</taxon>
        <taxon>Desulfuromonadales</taxon>
        <taxon>Syntrophotaleaceae</taxon>
        <taxon>Syntrophotalea</taxon>
    </lineage>
</organism>
<dbReference type="InterPro" id="IPR004107">
    <property type="entry name" value="Integrase_SAM-like_N"/>
</dbReference>
<sequence>MKRQLGNREGAPKLLDQLREALGTRHYSRRTESTYCQWVKRYIFFHDVRHPKEMAEPEINAFLTHLAVKHKVSASTQSQALSARLFLYRHVLGREIGNLGEVIRARKPKRLPIVMTRDEVREVLSHLTSSKKLMAGLLYGAGLSLMECLRLRVHDLGFGQGEILVRDGKGGKDRRTMFPESLSTPVKAHLNNVKLLHEKDIAEGWGRVSLPDALEDKYPNASREWRWQWVFPQENRWKNMKTGEEGRHPLHETLLQRAIKEAVFKANIVKRIGCHTFRHFFATHLLEDGCDIRTIQELLGHKDICTTMIYTHVLNKGGRRVRSPVDAL</sequence>
<dbReference type="eggNOG" id="COG4974">
    <property type="taxonomic scope" value="Bacteria"/>
</dbReference>
<dbReference type="PANTHER" id="PTHR30349">
    <property type="entry name" value="PHAGE INTEGRASE-RELATED"/>
    <property type="match status" value="1"/>
</dbReference>
<protein>
    <submittedName>
        <fullName evidence="8">Integron integrase</fullName>
    </submittedName>
</protein>
<proteinExistence type="inferred from homology"/>
<reference evidence="8 9" key="2">
    <citation type="journal article" date="2012" name="BMC Genomics">
        <title>The genome of Pelobacter carbinolicus reveals surprising metabolic capabilities and physiological features.</title>
        <authorList>
            <person name="Aklujkar M."/>
            <person name="Haveman S.A."/>
            <person name="Didonato R.Jr."/>
            <person name="Chertkov O."/>
            <person name="Han C.S."/>
            <person name="Land M.L."/>
            <person name="Brown P."/>
            <person name="Lovley D.R."/>
        </authorList>
    </citation>
    <scope>NUCLEOTIDE SEQUENCE [LARGE SCALE GENOMIC DNA]</scope>
    <source>
        <strain evidence="9">DSM 2380 / NBRC 103641 / GraBd1</strain>
    </source>
</reference>
<dbReference type="Pfam" id="PF13495">
    <property type="entry name" value="Phage_int_SAM_4"/>
    <property type="match status" value="1"/>
</dbReference>
<dbReference type="AlphaFoldDB" id="J9U3Y0"/>
<evidence type="ECO:0000313" key="8">
    <source>
        <dbReference type="EMBL" id="AFR67628.1"/>
    </source>
</evidence>
<dbReference type="InterPro" id="IPR050090">
    <property type="entry name" value="Tyrosine_recombinase_XerCD"/>
</dbReference>
<comment type="similarity">
    <text evidence="1">Belongs to the 'phage' integrase family.</text>
</comment>
<dbReference type="HOGENOM" id="CLU_3237303_0_0_7"/>